<protein>
    <submittedName>
        <fullName evidence="1">Uncharacterized protein</fullName>
    </submittedName>
</protein>
<accession>A0ACC0CQB9</accession>
<keyword evidence="2" id="KW-1185">Reference proteome</keyword>
<reference evidence="1 2" key="1">
    <citation type="journal article" date="2022" name="New Phytol.">
        <title>Ecological generalism drives hyperdiversity of secondary metabolite gene clusters in xylarialean endophytes.</title>
        <authorList>
            <person name="Franco M.E.E."/>
            <person name="Wisecaver J.H."/>
            <person name="Arnold A.E."/>
            <person name="Ju Y.M."/>
            <person name="Slot J.C."/>
            <person name="Ahrendt S."/>
            <person name="Moore L.P."/>
            <person name="Eastman K.E."/>
            <person name="Scott K."/>
            <person name="Konkel Z."/>
            <person name="Mondo S.J."/>
            <person name="Kuo A."/>
            <person name="Hayes R.D."/>
            <person name="Haridas S."/>
            <person name="Andreopoulos B."/>
            <person name="Riley R."/>
            <person name="LaButti K."/>
            <person name="Pangilinan J."/>
            <person name="Lipzen A."/>
            <person name="Amirebrahimi M."/>
            <person name="Yan J."/>
            <person name="Adam C."/>
            <person name="Keymanesh K."/>
            <person name="Ng V."/>
            <person name="Louie K."/>
            <person name="Northen T."/>
            <person name="Drula E."/>
            <person name="Henrissat B."/>
            <person name="Hsieh H.M."/>
            <person name="Youens-Clark K."/>
            <person name="Lutzoni F."/>
            <person name="Miadlikowska J."/>
            <person name="Eastwood D.C."/>
            <person name="Hamelin R.C."/>
            <person name="Grigoriev I.V."/>
            <person name="U'Ren J.M."/>
        </authorList>
    </citation>
    <scope>NUCLEOTIDE SEQUENCE [LARGE SCALE GENOMIC DNA]</scope>
    <source>
        <strain evidence="1 2">ER1909</strain>
    </source>
</reference>
<organism evidence="1 2">
    <name type="scientific">Hypoxylon rubiginosum</name>
    <dbReference type="NCBI Taxonomy" id="110542"/>
    <lineage>
        <taxon>Eukaryota</taxon>
        <taxon>Fungi</taxon>
        <taxon>Dikarya</taxon>
        <taxon>Ascomycota</taxon>
        <taxon>Pezizomycotina</taxon>
        <taxon>Sordariomycetes</taxon>
        <taxon>Xylariomycetidae</taxon>
        <taxon>Xylariales</taxon>
        <taxon>Hypoxylaceae</taxon>
        <taxon>Hypoxylon</taxon>
    </lineage>
</organism>
<dbReference type="EMBL" id="MU394368">
    <property type="protein sequence ID" value="KAI6082594.1"/>
    <property type="molecule type" value="Genomic_DNA"/>
</dbReference>
<sequence length="465" mass="53939">MDSAAPVFHYFSSLPFELRREIYLFATPPRVVHVQESCYIEDHDDFDAAWLKSTLSWQDFVISYQFAKFKERYQTQLIPKLHPDLVHFAYNWHELIFDMLEPKQTILESYGFTSSKPPHQAWPPTMKTPEIPHHLLQDDLEVAFELTRECHLYSEAPIPPLLHTCAESRTTLQNYGYQLTFSTRTHGPRTWFHFDRDSLYISERTFGVPECDILSGSGWDVGQFDPRDLCRVKQLVMGKLRSAYVEWEDCIAGLLPLLPNLEQIGSTNNVGETWICVPAEGIDTAIMVYCHCPFFPSVNDRTILKAALMFLQPEIKSVLRDYNPFERLGKRVEQLLSYERFGAKAEDWPDADWNIPTVTFVHTCWESIAQRFVQGRLDFWHHYAELKKVQAADELFVPLVDDQALPHPFRINWTPTAHLRSIASMHLMLNPELSMDIGPVTYPAPGLLYWYLANSHITEPSTEIL</sequence>
<evidence type="ECO:0000313" key="1">
    <source>
        <dbReference type="EMBL" id="KAI6082594.1"/>
    </source>
</evidence>
<name>A0ACC0CQB9_9PEZI</name>
<dbReference type="Proteomes" id="UP001497680">
    <property type="component" value="Unassembled WGS sequence"/>
</dbReference>
<evidence type="ECO:0000313" key="2">
    <source>
        <dbReference type="Proteomes" id="UP001497680"/>
    </source>
</evidence>
<proteinExistence type="predicted"/>
<comment type="caution">
    <text evidence="1">The sequence shown here is derived from an EMBL/GenBank/DDBJ whole genome shotgun (WGS) entry which is preliminary data.</text>
</comment>
<gene>
    <name evidence="1" type="ORF">F4821DRAFT_272382</name>
</gene>